<organism evidence="1 2">
    <name type="scientific">Dyadobacter chenwenxiniae</name>
    <dbReference type="NCBI Taxonomy" id="2906456"/>
    <lineage>
        <taxon>Bacteria</taxon>
        <taxon>Pseudomonadati</taxon>
        <taxon>Bacteroidota</taxon>
        <taxon>Cytophagia</taxon>
        <taxon>Cytophagales</taxon>
        <taxon>Spirosomataceae</taxon>
        <taxon>Dyadobacter</taxon>
    </lineage>
</organism>
<dbReference type="Gene3D" id="3.30.1870.10">
    <property type="entry name" value="EreA-like, domain 2"/>
    <property type="match status" value="1"/>
</dbReference>
<dbReference type="Gene3D" id="3.40.1660.10">
    <property type="entry name" value="EreA-like (biosynthetic domain)"/>
    <property type="match status" value="1"/>
</dbReference>
<dbReference type="PANTHER" id="PTHR31299">
    <property type="entry name" value="ESTERASE, PUTATIVE (AFU_ORTHOLOGUE AFUA_1G05850)-RELATED"/>
    <property type="match status" value="1"/>
</dbReference>
<dbReference type="GO" id="GO:0046677">
    <property type="term" value="P:response to antibiotic"/>
    <property type="evidence" value="ECO:0007669"/>
    <property type="project" value="InterPro"/>
</dbReference>
<name>A0A9X1PRQ6_9BACT</name>
<evidence type="ECO:0000313" key="2">
    <source>
        <dbReference type="Proteomes" id="UP001139000"/>
    </source>
</evidence>
<dbReference type="RefSeq" id="WP_234658256.1">
    <property type="nucleotide sequence ID" value="NZ_CP094997.1"/>
</dbReference>
<dbReference type="EMBL" id="JAJTTC010000010">
    <property type="protein sequence ID" value="MCF0065270.1"/>
    <property type="molecule type" value="Genomic_DNA"/>
</dbReference>
<comment type="caution">
    <text evidence="1">The sequence shown here is derived from an EMBL/GenBank/DDBJ whole genome shotgun (WGS) entry which is preliminary data.</text>
</comment>
<dbReference type="InterPro" id="IPR052036">
    <property type="entry name" value="Hydrolase/PRTase-associated"/>
</dbReference>
<keyword evidence="2" id="KW-1185">Reference proteome</keyword>
<dbReference type="AlphaFoldDB" id="A0A9X1PRQ6"/>
<dbReference type="SUPFAM" id="SSF159501">
    <property type="entry name" value="EreA/ChaN-like"/>
    <property type="match status" value="1"/>
</dbReference>
<gene>
    <name evidence="1" type="ORF">LXM26_27400</name>
</gene>
<dbReference type="Pfam" id="PF05139">
    <property type="entry name" value="Erythro_esteras"/>
    <property type="match status" value="2"/>
</dbReference>
<proteinExistence type="predicted"/>
<protein>
    <submittedName>
        <fullName evidence="1">Erythromycin esterase family protein</fullName>
    </submittedName>
</protein>
<dbReference type="CDD" id="cd14728">
    <property type="entry name" value="Ere-like"/>
    <property type="match status" value="1"/>
</dbReference>
<dbReference type="PANTHER" id="PTHR31299:SF0">
    <property type="entry name" value="ESTERASE, PUTATIVE (AFU_ORTHOLOGUE AFUA_1G05850)-RELATED"/>
    <property type="match status" value="1"/>
</dbReference>
<dbReference type="Proteomes" id="UP001139000">
    <property type="component" value="Unassembled WGS sequence"/>
</dbReference>
<sequence length="328" mass="37576">MNQFFAASTFRAILQIIVLSFFQAMPFLTFAQDNAVDWLNKNARELTTDSLSADHELSFLSEEIKNKTIVGLGEASHGTQEFYFQKRRIIKYLVSRENFRIIAFESPVNYIEPVNRYVQTGQGNLKDILGTMALYNTSEIFKLFEWLKMYNETQSGNDKVKVVGFDDEGYWSDPFTRDEFMAGDFIKAQDGTKQKSILWSHNLHLAKDTTMAQYKAMGCHLKKHYGADYYAVGFDTYSGSVSVLNNGQFESHDFQGKENTLSATFSKVKFPAFFIDFREVPKPMINTANTITNLLSNWQEPKPLPIIPGLDFDAMIFIRNTTASRMNE</sequence>
<accession>A0A9X1PRQ6</accession>
<reference evidence="1" key="1">
    <citation type="submission" date="2021-12" db="EMBL/GenBank/DDBJ databases">
        <title>Novel species in genus Dyadobacter.</title>
        <authorList>
            <person name="Ma C."/>
        </authorList>
    </citation>
    <scope>NUCLEOTIDE SEQUENCE</scope>
    <source>
        <strain evidence="1">LJ419</strain>
    </source>
</reference>
<dbReference type="InterPro" id="IPR007815">
    <property type="entry name" value="Emycin_Estase"/>
</dbReference>
<evidence type="ECO:0000313" key="1">
    <source>
        <dbReference type="EMBL" id="MCF0065270.1"/>
    </source>
</evidence>